<feature type="region of interest" description="Disordered" evidence="11">
    <location>
        <begin position="531"/>
        <end position="555"/>
    </location>
</feature>
<feature type="disulfide bond" evidence="9">
    <location>
        <begin position="119"/>
        <end position="133"/>
    </location>
</feature>
<keyword evidence="5" id="KW-0560">Oxidoreductase</keyword>
<dbReference type="PANTHER" id="PTHR11474:SF87">
    <property type="entry name" value="POLYPHENOL OXIDASE, CHLOROPLASTIC-LIKE"/>
    <property type="match status" value="1"/>
</dbReference>
<dbReference type="InterPro" id="IPR022740">
    <property type="entry name" value="Polyphenol_oxidase_C"/>
</dbReference>
<dbReference type="STRING" id="210143.A0A1R3I1W8"/>
<keyword evidence="14" id="KW-1185">Reference proteome</keyword>
<keyword evidence="4" id="KW-0883">Thioether bond</keyword>
<feature type="binding site" evidence="8">
    <location>
        <position position="345"/>
    </location>
    <ligand>
        <name>Cu cation</name>
        <dbReference type="ChEBI" id="CHEBI:23378"/>
        <label>B</label>
    </ligand>
</feature>
<feature type="disulfide bond" evidence="9">
    <location>
        <begin position="132"/>
        <end position="194"/>
    </location>
</feature>
<dbReference type="PROSITE" id="PS00498">
    <property type="entry name" value="TYROSINASE_2"/>
    <property type="match status" value="1"/>
</dbReference>
<reference evidence="13 14" key="1">
    <citation type="submission" date="2013-09" db="EMBL/GenBank/DDBJ databases">
        <title>Corchorus capsularis genome sequencing.</title>
        <authorList>
            <person name="Alam M."/>
            <person name="Haque M.S."/>
            <person name="Islam M.S."/>
            <person name="Emdad E.M."/>
            <person name="Islam M.M."/>
            <person name="Ahmed B."/>
            <person name="Halim A."/>
            <person name="Hossen Q.M.M."/>
            <person name="Hossain M.Z."/>
            <person name="Ahmed R."/>
            <person name="Khan M.M."/>
            <person name="Islam R."/>
            <person name="Rashid M.M."/>
            <person name="Khan S.A."/>
            <person name="Rahman M.S."/>
            <person name="Alam M."/>
        </authorList>
    </citation>
    <scope>NUCLEOTIDE SEQUENCE [LARGE SCALE GENOMIC DNA]</scope>
    <source>
        <strain evidence="14">cv. CVL-1</strain>
        <tissue evidence="13">Whole seedling</tissue>
    </source>
</reference>
<dbReference type="Pfam" id="PF12143">
    <property type="entry name" value="PPO1_KFDV"/>
    <property type="match status" value="1"/>
</dbReference>
<organism evidence="13 14">
    <name type="scientific">Corchorus capsularis</name>
    <name type="common">Jute</name>
    <dbReference type="NCBI Taxonomy" id="210143"/>
    <lineage>
        <taxon>Eukaryota</taxon>
        <taxon>Viridiplantae</taxon>
        <taxon>Streptophyta</taxon>
        <taxon>Embryophyta</taxon>
        <taxon>Tracheophyta</taxon>
        <taxon>Spermatophyta</taxon>
        <taxon>Magnoliopsida</taxon>
        <taxon>eudicotyledons</taxon>
        <taxon>Gunneridae</taxon>
        <taxon>Pentapetalae</taxon>
        <taxon>rosids</taxon>
        <taxon>malvids</taxon>
        <taxon>Malvales</taxon>
        <taxon>Malvaceae</taxon>
        <taxon>Grewioideae</taxon>
        <taxon>Apeibeae</taxon>
        <taxon>Corchorus</taxon>
    </lineage>
</organism>
<comment type="similarity">
    <text evidence="2">Belongs to the tyrosinase family.</text>
</comment>
<comment type="caution">
    <text evidence="13">The sequence shown here is derived from an EMBL/GenBank/DDBJ whole genome shotgun (WGS) entry which is preliminary data.</text>
</comment>
<dbReference type="OMA" id="TECGPAD"/>
<evidence type="ECO:0000259" key="12">
    <source>
        <dbReference type="PROSITE" id="PS00498"/>
    </source>
</evidence>
<evidence type="ECO:0000313" key="14">
    <source>
        <dbReference type="Proteomes" id="UP000188268"/>
    </source>
</evidence>
<dbReference type="Gramene" id="OMO76491">
    <property type="protein sequence ID" value="OMO76491"/>
    <property type="gene ID" value="CCACVL1_15630"/>
</dbReference>
<dbReference type="Pfam" id="PF00264">
    <property type="entry name" value="Tyrosinase"/>
    <property type="match status" value="1"/>
</dbReference>
<dbReference type="Proteomes" id="UP000188268">
    <property type="component" value="Unassembled WGS sequence"/>
</dbReference>
<proteinExistence type="inferred from homology"/>
<evidence type="ECO:0000256" key="1">
    <source>
        <dbReference type="ARBA" id="ARBA00004456"/>
    </source>
</evidence>
<evidence type="ECO:0000256" key="5">
    <source>
        <dbReference type="ARBA" id="ARBA00023002"/>
    </source>
</evidence>
<dbReference type="PRINTS" id="PR00092">
    <property type="entry name" value="TYROSINASE"/>
</dbReference>
<keyword evidence="7 9" id="KW-1015">Disulfide bond</keyword>
<dbReference type="SUPFAM" id="SSF48056">
    <property type="entry name" value="Di-copper centre-containing domain"/>
    <property type="match status" value="1"/>
</dbReference>
<accession>A0A1R3I1W8</accession>
<dbReference type="InterPro" id="IPR002227">
    <property type="entry name" value="Tyrosinase_Cu-bd"/>
</dbReference>
<feature type="compositionally biased region" description="Polar residues" evidence="11">
    <location>
        <begin position="57"/>
        <end position="71"/>
    </location>
</feature>
<evidence type="ECO:0000256" key="2">
    <source>
        <dbReference type="ARBA" id="ARBA00009928"/>
    </source>
</evidence>
<feature type="binding site" evidence="8">
    <location>
        <position position="349"/>
    </location>
    <ligand>
        <name>Cu cation</name>
        <dbReference type="ChEBI" id="CHEBI:23378"/>
        <label>B</label>
    </ligand>
</feature>
<feature type="binding site" evidence="8">
    <location>
        <position position="379"/>
    </location>
    <ligand>
        <name>Cu cation</name>
        <dbReference type="ChEBI" id="CHEBI:23378"/>
        <label>B</label>
    </ligand>
</feature>
<dbReference type="PIRSF" id="PIRSF000290">
    <property type="entry name" value="PPO_plant"/>
    <property type="match status" value="1"/>
</dbReference>
<evidence type="ECO:0000256" key="11">
    <source>
        <dbReference type="SAM" id="MobiDB-lite"/>
    </source>
</evidence>
<dbReference type="GO" id="GO:0009543">
    <property type="term" value="C:chloroplast thylakoid lumen"/>
    <property type="evidence" value="ECO:0007669"/>
    <property type="project" value="UniProtKB-SubCell"/>
</dbReference>
<evidence type="ECO:0000256" key="9">
    <source>
        <dbReference type="PIRSR" id="PIRSR000290-2"/>
    </source>
</evidence>
<keyword evidence="6 8" id="KW-0186">Copper</keyword>
<evidence type="ECO:0000256" key="10">
    <source>
        <dbReference type="PIRSR" id="PIRSR000290-3"/>
    </source>
</evidence>
<dbReference type="InterPro" id="IPR016213">
    <property type="entry name" value="Polyphenol_oxidase"/>
</dbReference>
<gene>
    <name evidence="13" type="ORF">CCACVL1_15630</name>
</gene>
<sequence>MASSPFLSSSTPPTSTVPNSSTIIQTSFFPKTTQLSINKKLRKPYHSAPNKVAVSCKATNNGNQQNPTPSKKNAESALNRFDRRDVLIGLGGLYGATNLAGGDPFALAAPIEAPDLTLCGEATVTDTYHVYCCPPTSEKIIDFTPPSFKKLRFRPAAHLVTDDYLVKFKTALQKMKDLPDDDPRSFKSQAEVHCAYCNGAYDQVGFPDQNLQVHFSWLFQPFHRFYLYFYERILGTLIDDPEFAIPFWNWDTPDGMPIPAIYNDPSSPLYDSKRNVAHLPPVPADLDFNGTDRGLTAEEQIQSNLKSMYRQMVSNSKTASLFHGEAYRAGDAPSPGMGSIENIPHTPIHRWVGDPREDNGEDMGNFYSAGRDPLFYAHHGNVDRMWALWKQLPGKKRTDFTDTDWLDSSFVFYDENKNLIRCKVRDCLETKTLGYAYQPVDIPWLKSKPNPRKYKKKKGSRGVAKAAGIKSDVIKSVFPIVLNKIVRVEVPRPRTKRSKYEKEDEEEVLVIQNIKFKNDEAVKFDVYINDEDDETPTGPQDSEFAGSFSSVPHRQKSSAEITTGLKLGLTDLLEDLDVEGDDSIIVTLVPRTGKVTIGGLKIDFVSS</sequence>
<comment type="cofactor">
    <cofactor evidence="8">
        <name>Cu(2+)</name>
        <dbReference type="ChEBI" id="CHEBI:29036"/>
    </cofactor>
    <text evidence="8">Binds 2 copper ions per subunit.</text>
</comment>
<dbReference type="PANTHER" id="PTHR11474">
    <property type="entry name" value="TYROSINASE FAMILY MEMBER"/>
    <property type="match status" value="1"/>
</dbReference>
<evidence type="ECO:0000256" key="3">
    <source>
        <dbReference type="ARBA" id="ARBA00022723"/>
    </source>
</evidence>
<dbReference type="GO" id="GO:0046872">
    <property type="term" value="F:metal ion binding"/>
    <property type="evidence" value="ECO:0007669"/>
    <property type="project" value="UniProtKB-KW"/>
</dbReference>
<feature type="domain" description="Tyrosinase copper-binding" evidence="12">
    <location>
        <begin position="372"/>
        <end position="383"/>
    </location>
</feature>
<protein>
    <submittedName>
        <fullName evidence="13">Tyrosinase</fullName>
    </submittedName>
</protein>
<feature type="region of interest" description="Disordered" evidence="11">
    <location>
        <begin position="57"/>
        <end position="76"/>
    </location>
</feature>
<evidence type="ECO:0000256" key="7">
    <source>
        <dbReference type="ARBA" id="ARBA00023157"/>
    </source>
</evidence>
<evidence type="ECO:0000256" key="6">
    <source>
        <dbReference type="ARBA" id="ARBA00023008"/>
    </source>
</evidence>
<dbReference type="Gene3D" id="1.10.1280.10">
    <property type="entry name" value="Di-copper center containing domain from catechol oxidase"/>
    <property type="match status" value="1"/>
</dbReference>
<comment type="subcellular location">
    <subcellularLocation>
        <location evidence="1">Plastid</location>
        <location evidence="1">Chloroplast thylakoid lumen</location>
    </subcellularLocation>
</comment>
<dbReference type="GO" id="GO:0046148">
    <property type="term" value="P:pigment biosynthetic process"/>
    <property type="evidence" value="ECO:0007669"/>
    <property type="project" value="InterPro"/>
</dbReference>
<keyword evidence="3 8" id="KW-0479">Metal-binding</keyword>
<name>A0A1R3I1W8_COCAP</name>
<dbReference type="FunFam" id="1.10.1280.10:FF:000007">
    <property type="entry name" value="Polyphenol oxidase, chloroplastic"/>
    <property type="match status" value="1"/>
</dbReference>
<dbReference type="AlphaFoldDB" id="A0A1R3I1W8"/>
<evidence type="ECO:0000313" key="13">
    <source>
        <dbReference type="EMBL" id="OMO76491.1"/>
    </source>
</evidence>
<dbReference type="InterPro" id="IPR008922">
    <property type="entry name" value="Di-copper_centre_dom_sf"/>
</dbReference>
<feature type="binding site" evidence="8">
    <location>
        <position position="223"/>
    </location>
    <ligand>
        <name>Cu cation</name>
        <dbReference type="ChEBI" id="CHEBI:23378"/>
        <label>A</label>
    </ligand>
</feature>
<dbReference type="InterPro" id="IPR050316">
    <property type="entry name" value="Tyrosinase/Hemocyanin"/>
</dbReference>
<dbReference type="OrthoDB" id="6132182at2759"/>
<dbReference type="InterPro" id="IPR022739">
    <property type="entry name" value="Polyphenol_oxidase_cen"/>
</dbReference>
<feature type="binding site" evidence="8">
    <location>
        <position position="214"/>
    </location>
    <ligand>
        <name>Cu cation</name>
        <dbReference type="ChEBI" id="CHEBI:23378"/>
        <label>A</label>
    </ligand>
</feature>
<feature type="region of interest" description="Disordered" evidence="11">
    <location>
        <begin position="1"/>
        <end position="21"/>
    </location>
</feature>
<feature type="cross-link" description="2'-(S-cysteinyl)-histidine (Cys-His)" evidence="10">
    <location>
        <begin position="197"/>
        <end position="214"/>
    </location>
</feature>
<evidence type="ECO:0000256" key="4">
    <source>
        <dbReference type="ARBA" id="ARBA00022784"/>
    </source>
</evidence>
<dbReference type="Pfam" id="PF12142">
    <property type="entry name" value="PPO1_DWL"/>
    <property type="match status" value="1"/>
</dbReference>
<feature type="binding site" evidence="8">
    <location>
        <position position="193"/>
    </location>
    <ligand>
        <name>Cu cation</name>
        <dbReference type="ChEBI" id="CHEBI:23378"/>
        <label>A</label>
    </ligand>
</feature>
<dbReference type="GO" id="GO:0004097">
    <property type="term" value="F:catechol oxidase activity"/>
    <property type="evidence" value="ECO:0007669"/>
    <property type="project" value="InterPro"/>
</dbReference>
<evidence type="ECO:0000256" key="8">
    <source>
        <dbReference type="PIRSR" id="PIRSR000290-1"/>
    </source>
</evidence>
<dbReference type="EMBL" id="AWWV01010875">
    <property type="protein sequence ID" value="OMO76491.1"/>
    <property type="molecule type" value="Genomic_DNA"/>
</dbReference>